<feature type="domain" description="Mur ligase C-terminal" evidence="1">
    <location>
        <begin position="6"/>
        <end position="108"/>
    </location>
</feature>
<gene>
    <name evidence="2" type="ORF">SDC9_190439</name>
</gene>
<dbReference type="Gene3D" id="3.90.190.20">
    <property type="entry name" value="Mur ligase, C-terminal domain"/>
    <property type="match status" value="1"/>
</dbReference>
<dbReference type="GO" id="GO:0016881">
    <property type="term" value="F:acid-amino acid ligase activity"/>
    <property type="evidence" value="ECO:0007669"/>
    <property type="project" value="InterPro"/>
</dbReference>
<dbReference type="InterPro" id="IPR036615">
    <property type="entry name" value="Mur_ligase_C_dom_sf"/>
</dbReference>
<proteinExistence type="predicted"/>
<sequence>MLHPGLVVDGGHNPAAIRELKETIQRLFPEKEITVLTAVMADKDVKKIADGIKEFASRVVCTCVDRERGLPAFDYSKYFCGAEYCSDPGSALKYAESGRPGVLVVCGSFYLAGFVLKIKE</sequence>
<reference evidence="2" key="1">
    <citation type="submission" date="2019-08" db="EMBL/GenBank/DDBJ databases">
        <authorList>
            <person name="Kucharzyk K."/>
            <person name="Murdoch R.W."/>
            <person name="Higgins S."/>
            <person name="Loffler F."/>
        </authorList>
    </citation>
    <scope>NUCLEOTIDE SEQUENCE</scope>
</reference>
<dbReference type="AlphaFoldDB" id="A0A645HUZ8"/>
<evidence type="ECO:0000259" key="1">
    <source>
        <dbReference type="Pfam" id="PF02875"/>
    </source>
</evidence>
<dbReference type="InterPro" id="IPR004101">
    <property type="entry name" value="Mur_ligase_C"/>
</dbReference>
<organism evidence="2">
    <name type="scientific">bioreactor metagenome</name>
    <dbReference type="NCBI Taxonomy" id="1076179"/>
    <lineage>
        <taxon>unclassified sequences</taxon>
        <taxon>metagenomes</taxon>
        <taxon>ecological metagenomes</taxon>
    </lineage>
</organism>
<dbReference type="SUPFAM" id="SSF53244">
    <property type="entry name" value="MurD-like peptide ligases, peptide-binding domain"/>
    <property type="match status" value="1"/>
</dbReference>
<dbReference type="EMBL" id="VSSQ01100908">
    <property type="protein sequence ID" value="MPN42881.1"/>
    <property type="molecule type" value="Genomic_DNA"/>
</dbReference>
<name>A0A645HUZ8_9ZZZZ</name>
<evidence type="ECO:0000313" key="2">
    <source>
        <dbReference type="EMBL" id="MPN42881.1"/>
    </source>
</evidence>
<dbReference type="Pfam" id="PF02875">
    <property type="entry name" value="Mur_ligase_C"/>
    <property type="match status" value="1"/>
</dbReference>
<comment type="caution">
    <text evidence="2">The sequence shown here is derived from an EMBL/GenBank/DDBJ whole genome shotgun (WGS) entry which is preliminary data.</text>
</comment>
<protein>
    <recommendedName>
        <fullName evidence="1">Mur ligase C-terminal domain-containing protein</fullName>
    </recommendedName>
</protein>
<accession>A0A645HUZ8</accession>